<dbReference type="SUPFAM" id="SSF56209">
    <property type="entry name" value="Nitrile hydratase alpha chain"/>
    <property type="match status" value="1"/>
</dbReference>
<dbReference type="NCBIfam" id="TIGR03795">
    <property type="entry name" value="RNP_Burkhold"/>
    <property type="match status" value="1"/>
</dbReference>
<evidence type="ECO:0000313" key="1">
    <source>
        <dbReference type="EMBL" id="SDG17279.1"/>
    </source>
</evidence>
<dbReference type="GO" id="GO:0003824">
    <property type="term" value="F:catalytic activity"/>
    <property type="evidence" value="ECO:0007669"/>
    <property type="project" value="InterPro"/>
</dbReference>
<dbReference type="OrthoDB" id="6287017at2"/>
<accession>A0A1G7S4A0</accession>
<dbReference type="InterPro" id="IPR022261">
    <property type="entry name" value="RNP_Burkhold"/>
</dbReference>
<evidence type="ECO:0000313" key="2">
    <source>
        <dbReference type="Proteomes" id="UP000199706"/>
    </source>
</evidence>
<proteinExistence type="predicted"/>
<dbReference type="EMBL" id="FNCJ01000002">
    <property type="protein sequence ID" value="SDG17279.1"/>
    <property type="molecule type" value="Genomic_DNA"/>
</dbReference>
<organism evidence="1 2">
    <name type="scientific">Paraburkholderia phenazinium</name>
    <dbReference type="NCBI Taxonomy" id="60549"/>
    <lineage>
        <taxon>Bacteria</taxon>
        <taxon>Pseudomonadati</taxon>
        <taxon>Pseudomonadota</taxon>
        <taxon>Betaproteobacteria</taxon>
        <taxon>Burkholderiales</taxon>
        <taxon>Burkholderiaceae</taxon>
        <taxon>Paraburkholderia</taxon>
    </lineage>
</organism>
<gene>
    <name evidence="1" type="ORF">SAMN05216466_102360</name>
</gene>
<reference evidence="1 2" key="1">
    <citation type="submission" date="2016-10" db="EMBL/GenBank/DDBJ databases">
        <authorList>
            <person name="de Groot N.N."/>
        </authorList>
    </citation>
    <scope>NUCLEOTIDE SEQUENCE [LARGE SCALE GENOMIC DNA]</scope>
    <source>
        <strain evidence="1 2">LMG 2247</strain>
    </source>
</reference>
<protein>
    <submittedName>
        <fullName evidence="1">Ribosomal natural product, two-chain TOMM family</fullName>
    </submittedName>
</protein>
<dbReference type="InterPro" id="IPR036648">
    <property type="entry name" value="CN_Hdrase_a/SCN_Hdrase_g_sf"/>
</dbReference>
<name>A0A1G7S4A0_9BURK</name>
<dbReference type="AlphaFoldDB" id="A0A1G7S4A0"/>
<dbReference type="GO" id="GO:0046914">
    <property type="term" value="F:transition metal ion binding"/>
    <property type="evidence" value="ECO:0007669"/>
    <property type="project" value="InterPro"/>
</dbReference>
<dbReference type="RefSeq" id="WP_090682440.1">
    <property type="nucleotide sequence ID" value="NZ_CADERL010000002.1"/>
</dbReference>
<sequence length="117" mass="13367">MAVDNATPTLESMLEFQQVYLRAIALSWENKTFKDDLKKHPADALARYFDYRCPWLLEIKIVEHDHESAWDESSQSWKLPLNTMTVGIPERPDPHSDEAVALAAYSDAGSNYVFTCC</sequence>
<dbReference type="Proteomes" id="UP000199706">
    <property type="component" value="Unassembled WGS sequence"/>
</dbReference>